<keyword evidence="1" id="KW-1133">Transmembrane helix</keyword>
<gene>
    <name evidence="3" type="ORF">S06H3_24134</name>
</gene>
<protein>
    <recommendedName>
        <fullName evidence="2">TRAP C4-dicarboxylate transport system permease DctM subunit domain-containing protein</fullName>
    </recommendedName>
</protein>
<proteinExistence type="predicted"/>
<comment type="caution">
    <text evidence="3">The sequence shown here is derived from an EMBL/GenBank/DDBJ whole genome shotgun (WGS) entry which is preliminary data.</text>
</comment>
<dbReference type="PANTHER" id="PTHR43849:SF2">
    <property type="entry name" value="BLL3936 PROTEIN"/>
    <property type="match status" value="1"/>
</dbReference>
<feature type="transmembrane region" description="Helical" evidence="1">
    <location>
        <begin position="60"/>
        <end position="80"/>
    </location>
</feature>
<evidence type="ECO:0000313" key="3">
    <source>
        <dbReference type="EMBL" id="GAI21372.1"/>
    </source>
</evidence>
<feature type="non-terminal residue" evidence="3">
    <location>
        <position position="1"/>
    </location>
</feature>
<reference evidence="3" key="1">
    <citation type="journal article" date="2014" name="Front. Microbiol.">
        <title>High frequency of phylogenetically diverse reductive dehalogenase-homologous genes in deep subseafloor sedimentary metagenomes.</title>
        <authorList>
            <person name="Kawai M."/>
            <person name="Futagami T."/>
            <person name="Toyoda A."/>
            <person name="Takaki Y."/>
            <person name="Nishi S."/>
            <person name="Hori S."/>
            <person name="Arai W."/>
            <person name="Tsubouchi T."/>
            <person name="Morono Y."/>
            <person name="Uchiyama I."/>
            <person name="Ito T."/>
            <person name="Fujiyama A."/>
            <person name="Inagaki F."/>
            <person name="Takami H."/>
        </authorList>
    </citation>
    <scope>NUCLEOTIDE SEQUENCE</scope>
    <source>
        <strain evidence="3">Expedition CK06-06</strain>
    </source>
</reference>
<keyword evidence="1" id="KW-0472">Membrane</keyword>
<evidence type="ECO:0000256" key="1">
    <source>
        <dbReference type="SAM" id="Phobius"/>
    </source>
</evidence>
<dbReference type="AlphaFoldDB" id="X1LPT5"/>
<evidence type="ECO:0000259" key="2">
    <source>
        <dbReference type="Pfam" id="PF06808"/>
    </source>
</evidence>
<name>X1LPT5_9ZZZZ</name>
<sequence length="93" mass="9857">AAVANVAATGVITIPLMKKIGYTPEYAGGIETAASNGGQIMPPVMGTTAFIMAEFMEVPYVDICIAAFVPAILYYCYLGWPTCKATGYSKCYI</sequence>
<accession>X1LPT5</accession>
<feature type="domain" description="TRAP C4-dicarboxylate transport system permease DctM subunit" evidence="2">
    <location>
        <begin position="2"/>
        <end position="78"/>
    </location>
</feature>
<dbReference type="Pfam" id="PF06808">
    <property type="entry name" value="DctM"/>
    <property type="match status" value="1"/>
</dbReference>
<organism evidence="3">
    <name type="scientific">marine sediment metagenome</name>
    <dbReference type="NCBI Taxonomy" id="412755"/>
    <lineage>
        <taxon>unclassified sequences</taxon>
        <taxon>metagenomes</taxon>
        <taxon>ecological metagenomes</taxon>
    </lineage>
</organism>
<keyword evidence="1" id="KW-0812">Transmembrane</keyword>
<dbReference type="InterPro" id="IPR010656">
    <property type="entry name" value="DctM"/>
</dbReference>
<dbReference type="PANTHER" id="PTHR43849">
    <property type="entry name" value="BLL3936 PROTEIN"/>
    <property type="match status" value="1"/>
</dbReference>
<dbReference type="EMBL" id="BARV01013322">
    <property type="protein sequence ID" value="GAI21372.1"/>
    <property type="molecule type" value="Genomic_DNA"/>
</dbReference>